<protein>
    <recommendedName>
        <fullName evidence="3">PEP-CTERM protein-sorting domain-containing protein</fullName>
    </recommendedName>
</protein>
<dbReference type="EMBL" id="AP019860">
    <property type="protein sequence ID" value="BBM84198.1"/>
    <property type="molecule type" value="Genomic_DNA"/>
</dbReference>
<dbReference type="AlphaFoldDB" id="A0A5S9ILP6"/>
<keyword evidence="2" id="KW-1185">Reference proteome</keyword>
<sequence>MKMKLNLALISLIFFVPPLFSAPIVILDANDFNNNPFHHIDFEVASGQNTTTGINNFLADKNATFSIPFGTLNQSSRDDTNPFPNGDSDGGAVSGVGHARFDINTGLDIRLTFANGVDAVGFFLGGAIGAIANFKVKLADGSDLLFDPLDHIPGVPDFSPSSEAINGFFGVDSNGGPLITEIIYEHSGDVVSVDDIFFGTATASGSIGPQQFAENFDINSSSIPLPQAGQGQAPPIPEPTTFIALLLGFFLIRIYKKSN</sequence>
<name>A0A5S9ILP6_UABAM</name>
<organism evidence="1 2">
    <name type="scientific">Uabimicrobium amorphum</name>
    <dbReference type="NCBI Taxonomy" id="2596890"/>
    <lineage>
        <taxon>Bacteria</taxon>
        <taxon>Pseudomonadati</taxon>
        <taxon>Planctomycetota</taxon>
        <taxon>Candidatus Uabimicrobiia</taxon>
        <taxon>Candidatus Uabimicrobiales</taxon>
        <taxon>Candidatus Uabimicrobiaceae</taxon>
        <taxon>Candidatus Uabimicrobium</taxon>
    </lineage>
</organism>
<proteinExistence type="predicted"/>
<dbReference type="KEGG" id="uam:UABAM_02554"/>
<dbReference type="RefSeq" id="WP_151968368.1">
    <property type="nucleotide sequence ID" value="NZ_AP019860.1"/>
</dbReference>
<accession>A0A5S9ILP6</accession>
<gene>
    <name evidence="1" type="ORF">UABAM_02554</name>
</gene>
<evidence type="ECO:0008006" key="3">
    <source>
        <dbReference type="Google" id="ProtNLM"/>
    </source>
</evidence>
<evidence type="ECO:0000313" key="2">
    <source>
        <dbReference type="Proteomes" id="UP000326354"/>
    </source>
</evidence>
<dbReference type="Proteomes" id="UP000326354">
    <property type="component" value="Chromosome"/>
</dbReference>
<evidence type="ECO:0000313" key="1">
    <source>
        <dbReference type="EMBL" id="BBM84198.1"/>
    </source>
</evidence>
<reference evidence="1 2" key="1">
    <citation type="submission" date="2019-08" db="EMBL/GenBank/DDBJ databases">
        <title>Complete genome sequence of Candidatus Uab amorphum.</title>
        <authorList>
            <person name="Shiratori T."/>
            <person name="Suzuki S."/>
            <person name="Kakizawa Y."/>
            <person name="Ishida K."/>
        </authorList>
    </citation>
    <scope>NUCLEOTIDE SEQUENCE [LARGE SCALE GENOMIC DNA]</scope>
    <source>
        <strain evidence="1 2">SRT547</strain>
    </source>
</reference>